<gene>
    <name evidence="2" type="ORF">CELE_K04G2.12</name>
    <name evidence="2 4" type="ORF">K04G2.12</name>
</gene>
<dbReference type="PaxDb" id="6239-K04G2.12"/>
<dbReference type="AGR" id="WB:WBGene00077768"/>
<keyword evidence="1" id="KW-0472">Membrane</keyword>
<dbReference type="OrthoDB" id="5776242at2759"/>
<keyword evidence="1" id="KW-0812">Transmembrane</keyword>
<protein>
    <submittedName>
        <fullName evidence="2">CASP-like protein</fullName>
    </submittedName>
</protein>
<evidence type="ECO:0000256" key="1">
    <source>
        <dbReference type="SAM" id="Phobius"/>
    </source>
</evidence>
<dbReference type="AlphaFoldDB" id="B3WFW1"/>
<dbReference type="WormBase" id="K04G2.12">
    <property type="protein sequence ID" value="CE42812"/>
    <property type="gene ID" value="WBGene00077768"/>
</dbReference>
<dbReference type="CTD" id="7040148"/>
<sequence>MSLFNFCFRHSSTIGLLYSVAVAMEKGFSNSNQNFDWWDRFRHDLLSDGKTQQKLEIILKMCIIGTSFVCGTAVICMFLLAMRKLFNYVADSKTVVVRCYP</sequence>
<evidence type="ECO:0000313" key="4">
    <source>
        <dbReference type="WormBase" id="K04G2.12"/>
    </source>
</evidence>
<dbReference type="RefSeq" id="NP_001129781.1">
    <property type="nucleotide sequence ID" value="NM_001136309.1"/>
</dbReference>
<dbReference type="KEGG" id="cel:CELE_K04G2.12"/>
<dbReference type="HOGENOM" id="CLU_2294197_0_0_1"/>
<feature type="transmembrane region" description="Helical" evidence="1">
    <location>
        <begin position="57"/>
        <end position="80"/>
    </location>
</feature>
<organism evidence="2 3">
    <name type="scientific">Caenorhabditis elegans</name>
    <dbReference type="NCBI Taxonomy" id="6239"/>
    <lineage>
        <taxon>Eukaryota</taxon>
        <taxon>Metazoa</taxon>
        <taxon>Ecdysozoa</taxon>
        <taxon>Nematoda</taxon>
        <taxon>Chromadorea</taxon>
        <taxon>Rhabditida</taxon>
        <taxon>Rhabditina</taxon>
        <taxon>Rhabditomorpha</taxon>
        <taxon>Rhabditoidea</taxon>
        <taxon>Rhabditidae</taxon>
        <taxon>Peloderinae</taxon>
        <taxon>Caenorhabditis</taxon>
    </lineage>
</organism>
<reference evidence="2 3" key="1">
    <citation type="journal article" date="1998" name="Science">
        <title>Genome sequence of the nematode C. elegans: a platform for investigating biology.</title>
        <authorList>
            <consortium name="The C. elegans sequencing consortium"/>
            <person name="Sulson J.E."/>
            <person name="Waterston R."/>
        </authorList>
    </citation>
    <scope>NUCLEOTIDE SEQUENCE [LARGE SCALE GENOMIC DNA]</scope>
    <source>
        <strain evidence="2 3">Bristol N2</strain>
    </source>
</reference>
<dbReference type="Bgee" id="WBGene00077768">
    <property type="expression patterns" value="Expressed in pharyngeal muscle cell (C elegans) and 3 other cell types or tissues"/>
</dbReference>
<accession>B3WFW1</accession>
<proteinExistence type="predicted"/>
<keyword evidence="3" id="KW-1185">Reference proteome</keyword>
<name>B3WFW1_CAEEL</name>
<dbReference type="InParanoid" id="B3WFW1"/>
<evidence type="ECO:0000313" key="2">
    <source>
        <dbReference type="EMBL" id="CAQ76485.1"/>
    </source>
</evidence>
<dbReference type="EMBL" id="BX284601">
    <property type="protein sequence ID" value="CAQ76485.1"/>
    <property type="molecule type" value="Genomic_DNA"/>
</dbReference>
<evidence type="ECO:0000313" key="3">
    <source>
        <dbReference type="Proteomes" id="UP000001940"/>
    </source>
</evidence>
<keyword evidence="1" id="KW-1133">Transmembrane helix</keyword>
<dbReference type="GeneID" id="7040148"/>
<dbReference type="Proteomes" id="UP000001940">
    <property type="component" value="Chromosome I"/>
</dbReference>